<comment type="caution">
    <text evidence="2">The sequence shown here is derived from an EMBL/GenBank/DDBJ whole genome shotgun (WGS) entry which is preliminary data.</text>
</comment>
<sequence length="63" mass="7469">MFKFLFETVLSKQGSFKFFMHSSKRNLFKYDNIFAGNTKTRLLVLLCCNLALSLQLLFINDRR</sequence>
<evidence type="ECO:0000313" key="3">
    <source>
        <dbReference type="Proteomes" id="UP000036951"/>
    </source>
</evidence>
<keyword evidence="1" id="KW-1133">Transmembrane helix</keyword>
<dbReference type="EMBL" id="LFQU01000003">
    <property type="protein sequence ID" value="KOO69368.1"/>
    <property type="molecule type" value="Genomic_DNA"/>
</dbReference>
<dbReference type="AlphaFoldDB" id="A0A8E1USQ6"/>
<evidence type="ECO:0000256" key="1">
    <source>
        <dbReference type="SAM" id="Phobius"/>
    </source>
</evidence>
<accession>A0A8E1USQ6</accession>
<dbReference type="Proteomes" id="UP000036951">
    <property type="component" value="Unassembled WGS sequence"/>
</dbReference>
<evidence type="ECO:0000313" key="2">
    <source>
        <dbReference type="EMBL" id="KOO69368.1"/>
    </source>
</evidence>
<proteinExistence type="predicted"/>
<keyword evidence="1" id="KW-0472">Membrane</keyword>
<organism evidence="2 3">
    <name type="scientific">Xylanibacter rarus</name>
    <dbReference type="NCBI Taxonomy" id="1676614"/>
    <lineage>
        <taxon>Bacteria</taxon>
        <taxon>Pseudomonadati</taxon>
        <taxon>Bacteroidota</taxon>
        <taxon>Bacteroidia</taxon>
        <taxon>Bacteroidales</taxon>
        <taxon>Prevotellaceae</taxon>
        <taxon>Xylanibacter</taxon>
    </lineage>
</organism>
<protein>
    <submittedName>
        <fullName evidence="2">Uncharacterized protein</fullName>
    </submittedName>
</protein>
<reference evidence="2 3" key="1">
    <citation type="submission" date="2015-06" db="EMBL/GenBank/DDBJ databases">
        <title>Prevotella sp. 109, sp. nov., a novel member of the family Prevotellaceae isolated from human faeces.</title>
        <authorList>
            <person name="Shkoporov A.N."/>
            <person name="Chaplin A.V."/>
            <person name="Kafarskaia L.I."/>
            <person name="Efimov B.A."/>
        </authorList>
    </citation>
    <scope>NUCLEOTIDE SEQUENCE [LARGE SCALE GENOMIC DNA]</scope>
    <source>
        <strain evidence="2 3">109</strain>
    </source>
</reference>
<gene>
    <name evidence="2" type="ORF">ACU52_03200</name>
</gene>
<keyword evidence="3" id="KW-1185">Reference proteome</keyword>
<keyword evidence="1" id="KW-0812">Transmembrane</keyword>
<name>A0A8E1USQ6_9BACT</name>
<feature type="transmembrane region" description="Helical" evidence="1">
    <location>
        <begin position="42"/>
        <end position="59"/>
    </location>
</feature>